<keyword evidence="2 6" id="KW-0547">Nucleotide-binding</keyword>
<dbReference type="InterPro" id="IPR030388">
    <property type="entry name" value="G_ERA_dom"/>
</dbReference>
<dbReference type="InterPro" id="IPR005225">
    <property type="entry name" value="Small_GTP-bd"/>
</dbReference>
<comment type="similarity">
    <text evidence="1 6 7">Belongs to the TRAFAC class TrmE-Era-EngA-EngB-Septin-like GTPase superfamily. Era GTPase family.</text>
</comment>
<evidence type="ECO:0000256" key="7">
    <source>
        <dbReference type="RuleBase" id="RU003761"/>
    </source>
</evidence>
<dbReference type="GO" id="GO:0000028">
    <property type="term" value="P:ribosomal small subunit assembly"/>
    <property type="evidence" value="ECO:0007669"/>
    <property type="project" value="TreeGrafter"/>
</dbReference>
<comment type="caution">
    <text evidence="11">The sequence shown here is derived from an EMBL/GenBank/DDBJ whole genome shotgun (WGS) entry which is preliminary data.</text>
</comment>
<keyword evidence="4 6" id="KW-0342">GTP-binding</keyword>
<feature type="region of interest" description="G2" evidence="6">
    <location>
        <begin position="246"/>
        <end position="250"/>
    </location>
</feature>
<keyword evidence="11" id="KW-0378">Hydrolase</keyword>
<evidence type="ECO:0000256" key="4">
    <source>
        <dbReference type="ARBA" id="ARBA00023134"/>
    </source>
</evidence>
<dbReference type="GO" id="GO:0005525">
    <property type="term" value="F:GTP binding"/>
    <property type="evidence" value="ECO:0007669"/>
    <property type="project" value="UniProtKB-UniRule"/>
</dbReference>
<protein>
    <submittedName>
        <fullName evidence="11">P-loop containing nucleoside triphosphate hydrolase protein</fullName>
    </submittedName>
</protein>
<dbReference type="Proteomes" id="UP000242180">
    <property type="component" value="Unassembled WGS sequence"/>
</dbReference>
<feature type="region of interest" description="Disordered" evidence="8">
    <location>
        <begin position="32"/>
        <end position="53"/>
    </location>
</feature>
<dbReference type="InterPro" id="IPR006073">
    <property type="entry name" value="GTP-bd"/>
</dbReference>
<dbReference type="OMA" id="RDSQHKI"/>
<dbReference type="EMBL" id="MCGN01000001">
    <property type="protein sequence ID" value="ORZ02644.1"/>
    <property type="molecule type" value="Genomic_DNA"/>
</dbReference>
<evidence type="ECO:0000259" key="10">
    <source>
        <dbReference type="PROSITE" id="PS51713"/>
    </source>
</evidence>
<dbReference type="SUPFAM" id="SSF54814">
    <property type="entry name" value="Prokaryotic type KH domain (KH-domain type II)"/>
    <property type="match status" value="1"/>
</dbReference>
<reference evidence="11 12" key="1">
    <citation type="submission" date="2016-07" db="EMBL/GenBank/DDBJ databases">
        <title>Pervasive Adenine N6-methylation of Active Genes in Fungi.</title>
        <authorList>
            <consortium name="DOE Joint Genome Institute"/>
            <person name="Mondo S.J."/>
            <person name="Dannebaum R.O."/>
            <person name="Kuo R.C."/>
            <person name="Labutti K."/>
            <person name="Haridas S."/>
            <person name="Kuo A."/>
            <person name="Salamov A."/>
            <person name="Ahrendt S.R."/>
            <person name="Lipzen A."/>
            <person name="Sullivan W."/>
            <person name="Andreopoulos W.B."/>
            <person name="Clum A."/>
            <person name="Lindquist E."/>
            <person name="Daum C."/>
            <person name="Ramamoorthy G.K."/>
            <person name="Gryganskyi A."/>
            <person name="Culley D."/>
            <person name="Magnuson J.K."/>
            <person name="James T.Y."/>
            <person name="O'Malley M.A."/>
            <person name="Stajich J.E."/>
            <person name="Spatafora J.W."/>
            <person name="Visel A."/>
            <person name="Grigoriev I.V."/>
        </authorList>
    </citation>
    <scope>NUCLEOTIDE SEQUENCE [LARGE SCALE GENOMIC DNA]</scope>
    <source>
        <strain evidence="11 12">NRRL 2496</strain>
    </source>
</reference>
<feature type="domain" description="KH type-2" evidence="9">
    <location>
        <begin position="418"/>
        <end position="496"/>
    </location>
</feature>
<dbReference type="Pfam" id="PF01926">
    <property type="entry name" value="MMR_HSR1"/>
    <property type="match status" value="1"/>
</dbReference>
<dbReference type="InterPro" id="IPR009019">
    <property type="entry name" value="KH_sf_prok-type"/>
</dbReference>
<dbReference type="InterPro" id="IPR004044">
    <property type="entry name" value="KH_dom_type_2"/>
</dbReference>
<dbReference type="Gene3D" id="3.30.300.20">
    <property type="match status" value="1"/>
</dbReference>
<dbReference type="CDD" id="cd04163">
    <property type="entry name" value="Era"/>
    <property type="match status" value="1"/>
</dbReference>
<feature type="domain" description="Era-type G" evidence="10">
    <location>
        <begin position="212"/>
        <end position="388"/>
    </location>
</feature>
<dbReference type="CDD" id="cd22534">
    <property type="entry name" value="KH-II_Era"/>
    <property type="match status" value="1"/>
</dbReference>
<dbReference type="STRING" id="13706.A0A1X2HT32"/>
<evidence type="ECO:0000313" key="12">
    <source>
        <dbReference type="Proteomes" id="UP000242180"/>
    </source>
</evidence>
<name>A0A1X2HT32_SYNRA</name>
<feature type="region of interest" description="G5" evidence="6">
    <location>
        <begin position="366"/>
        <end position="368"/>
    </location>
</feature>
<dbReference type="Gene3D" id="3.40.50.300">
    <property type="entry name" value="P-loop containing nucleotide triphosphate hydrolases"/>
    <property type="match status" value="1"/>
</dbReference>
<dbReference type="InterPro" id="IPR015946">
    <property type="entry name" value="KH_dom-like_a/b"/>
</dbReference>
<evidence type="ECO:0000256" key="5">
    <source>
        <dbReference type="PROSITE-ProRule" id="PRU00118"/>
    </source>
</evidence>
<dbReference type="PANTHER" id="PTHR42698:SF1">
    <property type="entry name" value="GTPASE ERA, MITOCHONDRIAL"/>
    <property type="match status" value="1"/>
</dbReference>
<feature type="region of interest" description="G4" evidence="6">
    <location>
        <begin position="334"/>
        <end position="337"/>
    </location>
</feature>
<dbReference type="PANTHER" id="PTHR42698">
    <property type="entry name" value="GTPASE ERA"/>
    <property type="match status" value="1"/>
</dbReference>
<gene>
    <name evidence="11" type="ORF">BCR43DRAFT_481894</name>
</gene>
<dbReference type="NCBIfam" id="TIGR00436">
    <property type="entry name" value="era"/>
    <property type="match status" value="1"/>
</dbReference>
<feature type="region of interest" description="G1" evidence="6">
    <location>
        <begin position="220"/>
        <end position="227"/>
    </location>
</feature>
<evidence type="ECO:0000259" key="9">
    <source>
        <dbReference type="PROSITE" id="PS50823"/>
    </source>
</evidence>
<evidence type="ECO:0000256" key="2">
    <source>
        <dbReference type="ARBA" id="ARBA00022741"/>
    </source>
</evidence>
<keyword evidence="3 5" id="KW-0694">RNA-binding</keyword>
<feature type="compositionally biased region" description="Basic and acidic residues" evidence="8">
    <location>
        <begin position="95"/>
        <end position="119"/>
    </location>
</feature>
<evidence type="ECO:0000256" key="1">
    <source>
        <dbReference type="ARBA" id="ARBA00007921"/>
    </source>
</evidence>
<dbReference type="PROSITE" id="PS51713">
    <property type="entry name" value="G_ERA"/>
    <property type="match status" value="1"/>
</dbReference>
<dbReference type="SUPFAM" id="SSF52540">
    <property type="entry name" value="P-loop containing nucleoside triphosphate hydrolases"/>
    <property type="match status" value="1"/>
</dbReference>
<dbReference type="Pfam" id="PF07650">
    <property type="entry name" value="KH_2"/>
    <property type="match status" value="1"/>
</dbReference>
<evidence type="ECO:0000256" key="3">
    <source>
        <dbReference type="ARBA" id="ARBA00022884"/>
    </source>
</evidence>
<dbReference type="HAMAP" id="MF_00367">
    <property type="entry name" value="GTPase_Era"/>
    <property type="match status" value="1"/>
</dbReference>
<dbReference type="GO" id="GO:0019843">
    <property type="term" value="F:rRNA binding"/>
    <property type="evidence" value="ECO:0007669"/>
    <property type="project" value="TreeGrafter"/>
</dbReference>
<organism evidence="11 12">
    <name type="scientific">Syncephalastrum racemosum</name>
    <name type="common">Filamentous fungus</name>
    <dbReference type="NCBI Taxonomy" id="13706"/>
    <lineage>
        <taxon>Eukaryota</taxon>
        <taxon>Fungi</taxon>
        <taxon>Fungi incertae sedis</taxon>
        <taxon>Mucoromycota</taxon>
        <taxon>Mucoromycotina</taxon>
        <taxon>Mucoromycetes</taxon>
        <taxon>Mucorales</taxon>
        <taxon>Syncephalastraceae</taxon>
        <taxon>Syncephalastrum</taxon>
    </lineage>
</organism>
<sequence length="497" mass="56434">MMLGRASASQGQRCYSIMSKAKRNAGIPLDLIKPTKGTRLGRPHKPFQSPYGKTNEILSSWKDIKEKVRPRKDNAKRFIVKDEPVQEVSISGNRTGRDDPSYSDIAHLREPNRRRDVQDNQRSTKAHEDDTSYSFDVIREPESRVIERMIKTTDTIRDERQVRRELVLQPYKDKHYDLDTLQETAERWRQPAGIHARLVKVAKDIVQPENPHVLRVAVIGAANAGKSTLINSFVGESVSVVSAKAHTTRERVLGVLTEGNHQVIFLDTPGVIPDNRHARMNRTLVTSSWRSLDEADHVLWVVDSAWALQGGAGSKVEEYLMDRLKDTPLTLVFNKLDLVEGGKAALDPVLNRYLEACSCVTGVRYLSALKGQGIAPVKQQLFEASKPGPWIYPAEQKADMPDLKKVEELIRVEFFKRLHQYLPYMLRQENTGWKELPNGGLRIDQTVYVERDSQHKIVVGSNGSVINQVIEDAREQIRQALGKNRVQLHIQVKTKKR</sequence>
<dbReference type="InterPro" id="IPR027417">
    <property type="entry name" value="P-loop_NTPase"/>
</dbReference>
<dbReference type="OrthoDB" id="188276at2759"/>
<feature type="region of interest" description="Disordered" evidence="8">
    <location>
        <begin position="86"/>
        <end position="131"/>
    </location>
</feature>
<keyword evidence="12" id="KW-1185">Reference proteome</keyword>
<accession>A0A1X2HT32</accession>
<dbReference type="GO" id="GO:0043024">
    <property type="term" value="F:ribosomal small subunit binding"/>
    <property type="evidence" value="ECO:0007669"/>
    <property type="project" value="TreeGrafter"/>
</dbReference>
<proteinExistence type="inferred from homology"/>
<evidence type="ECO:0000313" key="11">
    <source>
        <dbReference type="EMBL" id="ORZ02644.1"/>
    </source>
</evidence>
<dbReference type="GO" id="GO:0016787">
    <property type="term" value="F:hydrolase activity"/>
    <property type="evidence" value="ECO:0007669"/>
    <property type="project" value="UniProtKB-KW"/>
</dbReference>
<dbReference type="InterPro" id="IPR005662">
    <property type="entry name" value="GTPase_Era-like"/>
</dbReference>
<evidence type="ECO:0000256" key="8">
    <source>
        <dbReference type="SAM" id="MobiDB-lite"/>
    </source>
</evidence>
<dbReference type="NCBIfam" id="TIGR00231">
    <property type="entry name" value="small_GTP"/>
    <property type="match status" value="1"/>
</dbReference>
<dbReference type="AlphaFoldDB" id="A0A1X2HT32"/>
<evidence type="ECO:0000256" key="6">
    <source>
        <dbReference type="PROSITE-ProRule" id="PRU01050"/>
    </source>
</evidence>
<dbReference type="PROSITE" id="PS50823">
    <property type="entry name" value="KH_TYPE_2"/>
    <property type="match status" value="1"/>
</dbReference>
<feature type="region of interest" description="G3" evidence="6">
    <location>
        <begin position="267"/>
        <end position="270"/>
    </location>
</feature>
<dbReference type="InParanoid" id="A0A1X2HT32"/>